<protein>
    <submittedName>
        <fullName evidence="1">Uncharacterized protein</fullName>
    </submittedName>
</protein>
<evidence type="ECO:0000313" key="1">
    <source>
        <dbReference type="EMBL" id="VAW07189.1"/>
    </source>
</evidence>
<dbReference type="AlphaFoldDB" id="A0A3B0T4D2"/>
<dbReference type="PANTHER" id="PTHR36454">
    <property type="entry name" value="LMO2823 PROTEIN"/>
    <property type="match status" value="1"/>
</dbReference>
<proteinExistence type="predicted"/>
<dbReference type="EMBL" id="UOEI01000510">
    <property type="protein sequence ID" value="VAW07189.1"/>
    <property type="molecule type" value="Genomic_DNA"/>
</dbReference>
<gene>
    <name evidence="1" type="ORF">MNBD_ACTINO01-2283</name>
</gene>
<dbReference type="InterPro" id="IPR008323">
    <property type="entry name" value="UCP033563"/>
</dbReference>
<name>A0A3B0T4D2_9ZZZZ</name>
<feature type="non-terminal residue" evidence="1">
    <location>
        <position position="279"/>
    </location>
</feature>
<accession>A0A3B0T4D2</accession>
<organism evidence="1">
    <name type="scientific">hydrothermal vent metagenome</name>
    <dbReference type="NCBI Taxonomy" id="652676"/>
    <lineage>
        <taxon>unclassified sequences</taxon>
        <taxon>metagenomes</taxon>
        <taxon>ecological metagenomes</taxon>
    </lineage>
</organism>
<reference evidence="1" key="1">
    <citation type="submission" date="2018-06" db="EMBL/GenBank/DDBJ databases">
        <authorList>
            <person name="Zhirakovskaya E."/>
        </authorList>
    </citation>
    <scope>NUCLEOTIDE SEQUENCE</scope>
</reference>
<dbReference type="Pfam" id="PF06245">
    <property type="entry name" value="DUF1015"/>
    <property type="match status" value="1"/>
</dbReference>
<dbReference type="PANTHER" id="PTHR36454:SF1">
    <property type="entry name" value="DUF1015 DOMAIN-CONTAINING PROTEIN"/>
    <property type="match status" value="1"/>
</dbReference>
<sequence>MLRPFSPLIYASGAVERYGEPTRLSTDRLAQDGNPISVRLLHAAESPGSYRRGELRTRTFIARGVMEELDPTFLRYRIDRSGRPPLVGSVGLIDMDESTLYPHEGVMPSAVAARRADIERAGAHLEPIILTSITSVANDDIEARAVRSVRYGDETHQIIDMADVSGRFASTEYVILDGHHRIAATLQHCEITGERPWILAMVVDTSAPGLFVEPQHRVLGGPPLEITRLAVSEEVGAYERGQPVPPGSVAIVSQDVSVLVSPPGVRRRGALGRISSVTL</sequence>